<evidence type="ECO:0000313" key="1">
    <source>
        <dbReference type="EMBL" id="CAH9050815.1"/>
    </source>
</evidence>
<protein>
    <submittedName>
        <fullName evidence="1">Uncharacterized protein</fullName>
    </submittedName>
</protein>
<comment type="caution">
    <text evidence="1">The sequence shown here is derived from an EMBL/GenBank/DDBJ whole genome shotgun (WGS) entry which is preliminary data.</text>
</comment>
<dbReference type="Proteomes" id="UP001152484">
    <property type="component" value="Unassembled WGS sequence"/>
</dbReference>
<reference evidence="1" key="1">
    <citation type="submission" date="2022-07" db="EMBL/GenBank/DDBJ databases">
        <authorList>
            <person name="Macas J."/>
            <person name="Novak P."/>
            <person name="Neumann P."/>
        </authorList>
    </citation>
    <scope>NUCLEOTIDE SEQUENCE</scope>
</reference>
<dbReference type="AlphaFoldDB" id="A0A9P0VQM4"/>
<dbReference type="EMBL" id="CAMAPE010000001">
    <property type="protein sequence ID" value="CAH9050815.1"/>
    <property type="molecule type" value="Genomic_DNA"/>
</dbReference>
<name>A0A9P0VQM4_CUSEU</name>
<accession>A0A9P0VQM4</accession>
<keyword evidence="2" id="KW-1185">Reference proteome</keyword>
<organism evidence="1 2">
    <name type="scientific">Cuscuta europaea</name>
    <name type="common">European dodder</name>
    <dbReference type="NCBI Taxonomy" id="41803"/>
    <lineage>
        <taxon>Eukaryota</taxon>
        <taxon>Viridiplantae</taxon>
        <taxon>Streptophyta</taxon>
        <taxon>Embryophyta</taxon>
        <taxon>Tracheophyta</taxon>
        <taxon>Spermatophyta</taxon>
        <taxon>Magnoliopsida</taxon>
        <taxon>eudicotyledons</taxon>
        <taxon>Gunneridae</taxon>
        <taxon>Pentapetalae</taxon>
        <taxon>asterids</taxon>
        <taxon>lamiids</taxon>
        <taxon>Solanales</taxon>
        <taxon>Convolvulaceae</taxon>
        <taxon>Cuscuteae</taxon>
        <taxon>Cuscuta</taxon>
        <taxon>Cuscuta subgen. Cuscuta</taxon>
    </lineage>
</organism>
<evidence type="ECO:0000313" key="2">
    <source>
        <dbReference type="Proteomes" id="UP001152484"/>
    </source>
</evidence>
<proteinExistence type="predicted"/>
<sequence length="106" mass="11589">MTGEDWCEYSRFSLSATDGTPSLCRRIYAAGDCRDPAGRGWILGFSCWLLVTLRLATITPPPMPLGWLPEPGGGGGDRRLGGGKFIRLRFGFPMVRRRCLDAASPV</sequence>
<gene>
    <name evidence="1" type="ORF">CEURO_LOCUS127</name>
</gene>